<protein>
    <submittedName>
        <fullName evidence="4">Ribonuclease BN (tRNA processing enzyme)</fullName>
    </submittedName>
</protein>
<dbReference type="EMBL" id="JACIDX010000004">
    <property type="protein sequence ID" value="MBB3954370.1"/>
    <property type="molecule type" value="Genomic_DNA"/>
</dbReference>
<name>A0A7W6G5R4_9SPHN</name>
<keyword evidence="1" id="KW-0378">Hydrolase</keyword>
<reference evidence="4 5" key="1">
    <citation type="submission" date="2020-08" db="EMBL/GenBank/DDBJ databases">
        <title>Genomic Encyclopedia of Type Strains, Phase IV (KMG-IV): sequencing the most valuable type-strain genomes for metagenomic binning, comparative biology and taxonomic classification.</title>
        <authorList>
            <person name="Goeker M."/>
        </authorList>
    </citation>
    <scope>NUCLEOTIDE SEQUENCE [LARGE SCALE GENOMIC DNA]</scope>
    <source>
        <strain evidence="4 5">DSM 27057</strain>
    </source>
</reference>
<dbReference type="InterPro" id="IPR036866">
    <property type="entry name" value="RibonucZ/Hydroxyglut_hydro"/>
</dbReference>
<dbReference type="PANTHER" id="PTHR46018">
    <property type="entry name" value="ZINC PHOSPHODIESTERASE ELAC PROTEIN 1"/>
    <property type="match status" value="1"/>
</dbReference>
<dbReference type="SMART" id="SM00849">
    <property type="entry name" value="Lactamase_B"/>
    <property type="match status" value="1"/>
</dbReference>
<evidence type="ECO:0000313" key="5">
    <source>
        <dbReference type="Proteomes" id="UP000548867"/>
    </source>
</evidence>
<dbReference type="InterPro" id="IPR001279">
    <property type="entry name" value="Metallo-B-lactamas"/>
</dbReference>
<dbReference type="GO" id="GO:0042781">
    <property type="term" value="F:3'-tRNA processing endoribonuclease activity"/>
    <property type="evidence" value="ECO:0007669"/>
    <property type="project" value="TreeGrafter"/>
</dbReference>
<dbReference type="PANTHER" id="PTHR46018:SF2">
    <property type="entry name" value="ZINC PHOSPHODIESTERASE ELAC PROTEIN 1"/>
    <property type="match status" value="1"/>
</dbReference>
<comment type="caution">
    <text evidence="4">The sequence shown here is derived from an EMBL/GenBank/DDBJ whole genome shotgun (WGS) entry which is preliminary data.</text>
</comment>
<accession>A0A7W6G5R4</accession>
<sequence length="326" mass="34230">MMQRRGMLKAGGVALAMMACGVRAQGAAKARIVLLGTAGGPPPHLARSQPATLLEVGGKRYLIDAGENAGQQLLRAGVQPSKVDLTLLTHLHWDHTLGLDYLMATGWMLGRSAPMPIWGPPGTRKLVERTASAIGVGEDIFRAQAAARPPLASLYPPREWDVTAPQVLSDADGIKISAVANSHFAEIRSAPHDYGVDKAYAYRFDTPAGSVVFTGDTGPSSALAELAKGADVLVSEIVDLESIRAGLVANGTSGAALDILMQHMAYQHLTPEALGAMASAAGVKKLVLTHFVMGKGGEGESLLAPLRRAFPKGEIILGRDLLEIPL</sequence>
<dbReference type="Pfam" id="PF12706">
    <property type="entry name" value="Lactamase_B_2"/>
    <property type="match status" value="1"/>
</dbReference>
<evidence type="ECO:0000313" key="4">
    <source>
        <dbReference type="EMBL" id="MBB3954370.1"/>
    </source>
</evidence>
<dbReference type="RefSeq" id="WP_183623813.1">
    <property type="nucleotide sequence ID" value="NZ_JACIDX010000004.1"/>
</dbReference>
<dbReference type="InterPro" id="IPR006311">
    <property type="entry name" value="TAT_signal"/>
</dbReference>
<keyword evidence="5" id="KW-1185">Reference proteome</keyword>
<evidence type="ECO:0000259" key="3">
    <source>
        <dbReference type="SMART" id="SM00849"/>
    </source>
</evidence>
<dbReference type="InterPro" id="IPR044094">
    <property type="entry name" value="AtsA-like_MBL-fold"/>
</dbReference>
<dbReference type="PROSITE" id="PS51257">
    <property type="entry name" value="PROKAR_LIPOPROTEIN"/>
    <property type="match status" value="1"/>
</dbReference>
<dbReference type="AlphaFoldDB" id="A0A7W6G5R4"/>
<feature type="signal peptide" evidence="2">
    <location>
        <begin position="1"/>
        <end position="24"/>
    </location>
</feature>
<dbReference type="SUPFAM" id="SSF56281">
    <property type="entry name" value="Metallo-hydrolase/oxidoreductase"/>
    <property type="match status" value="1"/>
</dbReference>
<gene>
    <name evidence="4" type="ORF">GGR38_001297</name>
</gene>
<evidence type="ECO:0000256" key="2">
    <source>
        <dbReference type="SAM" id="SignalP"/>
    </source>
</evidence>
<feature type="chain" id="PRO_5030930367" evidence="2">
    <location>
        <begin position="25"/>
        <end position="326"/>
    </location>
</feature>
<proteinExistence type="predicted"/>
<keyword evidence="2" id="KW-0732">Signal</keyword>
<evidence type="ECO:0000256" key="1">
    <source>
        <dbReference type="ARBA" id="ARBA00022801"/>
    </source>
</evidence>
<dbReference type="Proteomes" id="UP000548867">
    <property type="component" value="Unassembled WGS sequence"/>
</dbReference>
<dbReference type="Gene3D" id="3.60.15.10">
    <property type="entry name" value="Ribonuclease Z/Hydroxyacylglutathione hydrolase-like"/>
    <property type="match status" value="1"/>
</dbReference>
<organism evidence="4 5">
    <name type="scientific">Novosphingobium sediminicola</name>
    <dbReference type="NCBI Taxonomy" id="563162"/>
    <lineage>
        <taxon>Bacteria</taxon>
        <taxon>Pseudomonadati</taxon>
        <taxon>Pseudomonadota</taxon>
        <taxon>Alphaproteobacteria</taxon>
        <taxon>Sphingomonadales</taxon>
        <taxon>Sphingomonadaceae</taxon>
        <taxon>Novosphingobium</taxon>
    </lineage>
</organism>
<dbReference type="CDD" id="cd07719">
    <property type="entry name" value="arylsulfatase_AtsA-like_MBL-fold"/>
    <property type="match status" value="1"/>
</dbReference>
<dbReference type="PROSITE" id="PS51318">
    <property type="entry name" value="TAT"/>
    <property type="match status" value="1"/>
</dbReference>
<feature type="domain" description="Metallo-beta-lactamase" evidence="3">
    <location>
        <begin position="48"/>
        <end position="263"/>
    </location>
</feature>